<evidence type="ECO:0000259" key="1">
    <source>
        <dbReference type="SMART" id="SM00530"/>
    </source>
</evidence>
<keyword evidence="3" id="KW-1185">Reference proteome</keyword>
<evidence type="ECO:0000313" key="2">
    <source>
        <dbReference type="EMBL" id="OKH96622.1"/>
    </source>
</evidence>
<evidence type="ECO:0000313" key="3">
    <source>
        <dbReference type="Proteomes" id="UP000186455"/>
    </source>
</evidence>
<organism evidence="2 3">
    <name type="scientific">Streptomyces uncialis</name>
    <dbReference type="NCBI Taxonomy" id="1048205"/>
    <lineage>
        <taxon>Bacteria</taxon>
        <taxon>Bacillati</taxon>
        <taxon>Actinomycetota</taxon>
        <taxon>Actinomycetes</taxon>
        <taxon>Kitasatosporales</taxon>
        <taxon>Streptomycetaceae</taxon>
        <taxon>Streptomyces</taxon>
    </lineage>
</organism>
<dbReference type="EMBL" id="LFBV01000001">
    <property type="protein sequence ID" value="OKH96622.1"/>
    <property type="molecule type" value="Genomic_DNA"/>
</dbReference>
<feature type="domain" description="HTH cro/C1-type" evidence="1">
    <location>
        <begin position="6"/>
        <end position="74"/>
    </location>
</feature>
<dbReference type="InterPro" id="IPR001387">
    <property type="entry name" value="Cro/C1-type_HTH"/>
</dbReference>
<dbReference type="Gene3D" id="1.25.40.10">
    <property type="entry name" value="Tetratricopeptide repeat domain"/>
    <property type="match status" value="1"/>
</dbReference>
<protein>
    <recommendedName>
        <fullName evidence="1">HTH cro/C1-type domain-containing protein</fullName>
    </recommendedName>
</protein>
<reference evidence="2 3" key="1">
    <citation type="submission" date="2015-06" db="EMBL/GenBank/DDBJ databases">
        <title>Cloning and characterization of the uncialamcin biosynthetic gene cluster.</title>
        <authorList>
            <person name="Yan X."/>
            <person name="Huang T."/>
            <person name="Ge H."/>
            <person name="Shen B."/>
        </authorList>
    </citation>
    <scope>NUCLEOTIDE SEQUENCE [LARGE SCALE GENOMIC DNA]</scope>
    <source>
        <strain evidence="2 3">DCA2648</strain>
    </source>
</reference>
<comment type="caution">
    <text evidence="2">The sequence shown here is derived from an EMBL/GenBank/DDBJ whole genome shotgun (WGS) entry which is preliminary data.</text>
</comment>
<sequence length="426" mass="46930">MSRNLLLAARMEARGMRQQELADALNKRIESFTGRYGTLLDRHIRNWLTGKTRWPQARQRRALEEEFGCDLAELGFHKPPPRSAVLIRQASVEESVKRRRFTTSAAAITATAALPDTASASTPRIGMADVDRLQAAFTQVLASTNVHGGNSQLEDRALAFAQHVTELQTTAVASQRVRQELYYLAAAFTGSAFWAASEAQAPGRAQQYLDRAFRLGGLSGKPDIQLLLYGHAAFLSSDLGHTHDALAAKQAAKASPLCRRDPLYRSLTAARIACSQAQLGEHTQARRSLEVAAKAFDQADPAVPRAAWVGFYDRSELEGLSGLAMAHLGMHDQAEAHFHRTLAHLRPEYQRNRKYYSSHLAMAQLRQGDVDTAYATASSVLPDAGGPLPTGRQRKLLSKFHRELALTDTRAATSWADRCPTGRDHR</sequence>
<dbReference type="Proteomes" id="UP000186455">
    <property type="component" value="Unassembled WGS sequence"/>
</dbReference>
<proteinExistence type="predicted"/>
<dbReference type="InterPro" id="IPR011990">
    <property type="entry name" value="TPR-like_helical_dom_sf"/>
</dbReference>
<dbReference type="STRING" id="1048205.AB852_01580"/>
<accession>A0A1Q4VFM9</accession>
<gene>
    <name evidence="2" type="ORF">AB852_01580</name>
</gene>
<dbReference type="AlphaFoldDB" id="A0A1Q4VFM9"/>
<name>A0A1Q4VFM9_9ACTN</name>
<dbReference type="SMART" id="SM00530">
    <property type="entry name" value="HTH_XRE"/>
    <property type="match status" value="1"/>
</dbReference>